<dbReference type="AlphaFoldDB" id="A0A1B4XJQ0"/>
<evidence type="ECO:0000256" key="1">
    <source>
        <dbReference type="ARBA" id="ARBA00007718"/>
    </source>
</evidence>
<dbReference type="InterPro" id="IPR019772">
    <property type="entry name" value="Ferrochelatase_AS"/>
</dbReference>
<dbReference type="GO" id="GO:0004325">
    <property type="term" value="F:ferrochelatase activity"/>
    <property type="evidence" value="ECO:0007669"/>
    <property type="project" value="UniProtKB-UniRule"/>
</dbReference>
<dbReference type="InterPro" id="IPR033659">
    <property type="entry name" value="Ferrochelatase_N"/>
</dbReference>
<comment type="catalytic activity">
    <reaction evidence="7 8">
        <text>heme b + 2 H(+) = protoporphyrin IX + Fe(2+)</text>
        <dbReference type="Rhea" id="RHEA:22584"/>
        <dbReference type="ChEBI" id="CHEBI:15378"/>
        <dbReference type="ChEBI" id="CHEBI:29033"/>
        <dbReference type="ChEBI" id="CHEBI:57306"/>
        <dbReference type="ChEBI" id="CHEBI:60344"/>
        <dbReference type="EC" id="4.98.1.1"/>
    </reaction>
</comment>
<comment type="similarity">
    <text evidence="1 7 8">Belongs to the ferrochelatase family.</text>
</comment>
<dbReference type="GO" id="GO:0006783">
    <property type="term" value="P:heme biosynthetic process"/>
    <property type="evidence" value="ECO:0007669"/>
    <property type="project" value="UniProtKB-UniRule"/>
</dbReference>
<dbReference type="OrthoDB" id="9809741at2"/>
<comment type="subcellular location">
    <subcellularLocation>
        <location evidence="7 8">Cytoplasm</location>
    </subcellularLocation>
</comment>
<protein>
    <recommendedName>
        <fullName evidence="7 8">Ferrochelatase</fullName>
        <ecNumber evidence="7 8">4.98.1.1</ecNumber>
    </recommendedName>
    <alternativeName>
        <fullName evidence="7">Heme synthase</fullName>
    </alternativeName>
    <alternativeName>
        <fullName evidence="7">Protoheme ferro-lyase</fullName>
    </alternativeName>
</protein>
<name>A0A1B4XJQ0_9GAMM</name>
<dbReference type="RefSeq" id="WP_096361722.1">
    <property type="nucleotide sequence ID" value="NZ_AP014879.1"/>
</dbReference>
<keyword evidence="4 7" id="KW-0456">Lyase</keyword>
<evidence type="ECO:0000256" key="8">
    <source>
        <dbReference type="RuleBase" id="RU000607"/>
    </source>
</evidence>
<dbReference type="NCBIfam" id="TIGR00109">
    <property type="entry name" value="hemH"/>
    <property type="match status" value="1"/>
</dbReference>
<evidence type="ECO:0000256" key="5">
    <source>
        <dbReference type="ARBA" id="ARBA00023244"/>
    </source>
</evidence>
<dbReference type="Proteomes" id="UP000243180">
    <property type="component" value="Chromosome"/>
</dbReference>
<dbReference type="Gene3D" id="3.40.50.1400">
    <property type="match status" value="2"/>
</dbReference>
<dbReference type="KEGG" id="slim:SCL_2760"/>
<keyword evidence="3 7" id="KW-0350">Heme biosynthesis</keyword>
<gene>
    <name evidence="7" type="primary">hemH</name>
    <name evidence="9" type="ORF">SCL_2760</name>
</gene>
<sequence>MSDRVAVVLCNLGGPDSLAAVRPFLFNLFSDPDIFRLPLGWLTQRPFASLIAWRRAPEAAHGYAAIGGKSPILEYTCAQAQALQQALADSGPFDVHVCMRYWHPLTDEVVAMLKQKNYARVILLPLYPQYSITTTGSAYNEFQRQCRRANYQPSVTLVRQWYDQPDYQAAIVNTLRAELKKFPDPDPARIELLFSAHGLPQKIVNGGDPYERQIRATYDALCAQLDWPHTTLCYQSRVGPLEWLRPYTDDVIREKAAAGVKQMLVYPIAFVSDHVETLFELGITYAELARAQGIAHYRVAPALNSHPGFIAALKSLVLNAVPAP</sequence>
<dbReference type="CDD" id="cd03411">
    <property type="entry name" value="Ferrochelatase_N"/>
    <property type="match status" value="1"/>
</dbReference>
<reference evidence="9 10" key="1">
    <citation type="submission" date="2015-05" db="EMBL/GenBank/DDBJ databases">
        <title>Complete genome sequence of a sulfur-oxidizing gammaproteobacterium strain HA5.</title>
        <authorList>
            <person name="Miura A."/>
            <person name="Kojima H."/>
            <person name="Fukui M."/>
        </authorList>
    </citation>
    <scope>NUCLEOTIDE SEQUENCE [LARGE SCALE GENOMIC DNA]</scope>
    <source>
        <strain evidence="9 10">HA5</strain>
    </source>
</reference>
<evidence type="ECO:0000313" key="9">
    <source>
        <dbReference type="EMBL" id="BAV35037.1"/>
    </source>
</evidence>
<dbReference type="EMBL" id="AP014879">
    <property type="protein sequence ID" value="BAV35037.1"/>
    <property type="molecule type" value="Genomic_DNA"/>
</dbReference>
<dbReference type="PANTHER" id="PTHR11108">
    <property type="entry name" value="FERROCHELATASE"/>
    <property type="match status" value="1"/>
</dbReference>
<feature type="binding site" evidence="7">
    <location>
        <position position="276"/>
    </location>
    <ligand>
        <name>Fe(2+)</name>
        <dbReference type="ChEBI" id="CHEBI:29033"/>
    </ligand>
</feature>
<dbReference type="GO" id="GO:0046872">
    <property type="term" value="F:metal ion binding"/>
    <property type="evidence" value="ECO:0007669"/>
    <property type="project" value="UniProtKB-KW"/>
</dbReference>
<organism evidence="9 10">
    <name type="scientific">Sulfuricaulis limicola</name>
    <dbReference type="NCBI Taxonomy" id="1620215"/>
    <lineage>
        <taxon>Bacteria</taxon>
        <taxon>Pseudomonadati</taxon>
        <taxon>Pseudomonadota</taxon>
        <taxon>Gammaproteobacteria</taxon>
        <taxon>Acidiferrobacterales</taxon>
        <taxon>Acidiferrobacteraceae</taxon>
        <taxon>Sulfuricaulis</taxon>
    </lineage>
</organism>
<accession>A0A1B4XJQ0</accession>
<feature type="binding site" evidence="7">
    <location>
        <position position="197"/>
    </location>
    <ligand>
        <name>Fe(2+)</name>
        <dbReference type="ChEBI" id="CHEBI:29033"/>
    </ligand>
</feature>
<dbReference type="PROSITE" id="PS00534">
    <property type="entry name" value="FERROCHELATASE"/>
    <property type="match status" value="1"/>
</dbReference>
<dbReference type="FunCoup" id="A0A1B4XJQ0">
    <property type="interactions" value="450"/>
</dbReference>
<dbReference type="InterPro" id="IPR033644">
    <property type="entry name" value="Ferrochelatase_C"/>
</dbReference>
<evidence type="ECO:0000256" key="4">
    <source>
        <dbReference type="ARBA" id="ARBA00023239"/>
    </source>
</evidence>
<dbReference type="InParanoid" id="A0A1B4XJQ0"/>
<evidence type="ECO:0000256" key="7">
    <source>
        <dbReference type="HAMAP-Rule" id="MF_00323"/>
    </source>
</evidence>
<evidence type="ECO:0000313" key="10">
    <source>
        <dbReference type="Proteomes" id="UP000243180"/>
    </source>
</evidence>
<keyword evidence="7 8" id="KW-0963">Cytoplasm</keyword>
<evidence type="ECO:0000256" key="2">
    <source>
        <dbReference type="ARBA" id="ARBA00023004"/>
    </source>
</evidence>
<dbReference type="GO" id="GO:0005737">
    <property type="term" value="C:cytoplasm"/>
    <property type="evidence" value="ECO:0007669"/>
    <property type="project" value="UniProtKB-SubCell"/>
</dbReference>
<dbReference type="UniPathway" id="UPA00252">
    <property type="reaction ID" value="UER00325"/>
</dbReference>
<keyword evidence="10" id="KW-1185">Reference proteome</keyword>
<keyword evidence="5 7" id="KW-0627">Porphyrin biosynthesis</keyword>
<proteinExistence type="inferred from homology"/>
<comment type="pathway">
    <text evidence="7 8">Porphyrin-containing compound metabolism; protoheme biosynthesis; protoheme from protoporphyrin-IX: step 1/1.</text>
</comment>
<dbReference type="CDD" id="cd00419">
    <property type="entry name" value="Ferrochelatase_C"/>
    <property type="match status" value="1"/>
</dbReference>
<comment type="catalytic activity">
    <reaction evidence="6">
        <text>Fe-coproporphyrin III + 2 H(+) = coproporphyrin III + Fe(2+)</text>
        <dbReference type="Rhea" id="RHEA:49572"/>
        <dbReference type="ChEBI" id="CHEBI:15378"/>
        <dbReference type="ChEBI" id="CHEBI:29033"/>
        <dbReference type="ChEBI" id="CHEBI:68438"/>
        <dbReference type="ChEBI" id="CHEBI:131725"/>
        <dbReference type="EC" id="4.99.1.9"/>
    </reaction>
    <physiologicalReaction direction="right-to-left" evidence="6">
        <dbReference type="Rhea" id="RHEA:49574"/>
    </physiologicalReaction>
</comment>
<keyword evidence="7" id="KW-0479">Metal-binding</keyword>
<evidence type="ECO:0000256" key="6">
    <source>
        <dbReference type="ARBA" id="ARBA00024536"/>
    </source>
</evidence>
<dbReference type="SUPFAM" id="SSF53800">
    <property type="entry name" value="Chelatase"/>
    <property type="match status" value="1"/>
</dbReference>
<keyword evidence="2 7" id="KW-0408">Iron</keyword>
<evidence type="ECO:0000256" key="3">
    <source>
        <dbReference type="ARBA" id="ARBA00023133"/>
    </source>
</evidence>
<dbReference type="HAMAP" id="MF_00323">
    <property type="entry name" value="Ferrochelatase"/>
    <property type="match status" value="1"/>
</dbReference>
<dbReference type="PANTHER" id="PTHR11108:SF1">
    <property type="entry name" value="FERROCHELATASE, MITOCHONDRIAL"/>
    <property type="match status" value="1"/>
</dbReference>
<dbReference type="EC" id="4.98.1.1" evidence="7 8"/>
<dbReference type="InterPro" id="IPR001015">
    <property type="entry name" value="Ferrochelatase"/>
</dbReference>
<dbReference type="Pfam" id="PF00762">
    <property type="entry name" value="Ferrochelatase"/>
    <property type="match status" value="1"/>
</dbReference>
<comment type="function">
    <text evidence="7 8">Catalyzes the ferrous insertion into protoporphyrin IX.</text>
</comment>